<dbReference type="OrthoDB" id="1356145at2"/>
<dbReference type="RefSeq" id="WP_084067428.1">
    <property type="nucleotide sequence ID" value="NZ_FWXY01000004.1"/>
</dbReference>
<dbReference type="Proteomes" id="UP000192418">
    <property type="component" value="Unassembled WGS sequence"/>
</dbReference>
<dbReference type="EMBL" id="FWXY01000004">
    <property type="protein sequence ID" value="SMC56465.1"/>
    <property type="molecule type" value="Genomic_DNA"/>
</dbReference>
<keyword evidence="2" id="KW-1185">Reference proteome</keyword>
<dbReference type="AlphaFoldDB" id="A0A1W2A6Y6"/>
<sequence length="115" mass="12969">MEQNILFMLNPWMDSDGQGPYYCPGCGVVEGFFAYSMAVKATIDIVYVDFQRPRQKVVEKLGLENQECPVLVLGRDLEPPENAKKSFSTGRYFIDDPVGICDFLGKTFDGIRPHP</sequence>
<name>A0A1W2A6Y6_9BACT</name>
<accession>A0A1W2A6Y6</accession>
<evidence type="ECO:0000313" key="1">
    <source>
        <dbReference type="EMBL" id="SMC56465.1"/>
    </source>
</evidence>
<reference evidence="1 2" key="1">
    <citation type="submission" date="2017-04" db="EMBL/GenBank/DDBJ databases">
        <authorList>
            <person name="Afonso C.L."/>
            <person name="Miller P.J."/>
            <person name="Scott M.A."/>
            <person name="Spackman E."/>
            <person name="Goraichik I."/>
            <person name="Dimitrov K.M."/>
            <person name="Suarez D.L."/>
            <person name="Swayne D.E."/>
        </authorList>
    </citation>
    <scope>NUCLEOTIDE SEQUENCE [LARGE SCALE GENOMIC DNA]</scope>
    <source>
        <strain evidence="1 2">DSM 3385</strain>
    </source>
</reference>
<dbReference type="STRING" id="1121400.SAMN02746065_104211"/>
<protein>
    <recommendedName>
        <fullName evidence="3">DUF3088 family protein</fullName>
    </recommendedName>
</protein>
<evidence type="ECO:0008006" key="3">
    <source>
        <dbReference type="Google" id="ProtNLM"/>
    </source>
</evidence>
<proteinExistence type="predicted"/>
<gene>
    <name evidence="1" type="ORF">SAMN02746065_104211</name>
</gene>
<evidence type="ECO:0000313" key="2">
    <source>
        <dbReference type="Proteomes" id="UP000192418"/>
    </source>
</evidence>
<organism evidence="1 2">
    <name type="scientific">Desulfocicer vacuolatum DSM 3385</name>
    <dbReference type="NCBI Taxonomy" id="1121400"/>
    <lineage>
        <taxon>Bacteria</taxon>
        <taxon>Pseudomonadati</taxon>
        <taxon>Thermodesulfobacteriota</taxon>
        <taxon>Desulfobacteria</taxon>
        <taxon>Desulfobacterales</taxon>
        <taxon>Desulfobacteraceae</taxon>
        <taxon>Desulfocicer</taxon>
    </lineage>
</organism>
<dbReference type="Pfam" id="PF11287">
    <property type="entry name" value="DUF3088"/>
    <property type="match status" value="1"/>
</dbReference>
<dbReference type="InterPro" id="IPR021439">
    <property type="entry name" value="DUF3088"/>
</dbReference>